<reference evidence="2" key="1">
    <citation type="submission" date="2017-09" db="EMBL/GenBank/DDBJ databases">
        <title>Depth-based differentiation of microbial function through sediment-hosted aquifers and enrichment of novel symbionts in the deep terrestrial subsurface.</title>
        <authorList>
            <person name="Probst A.J."/>
            <person name="Ladd B."/>
            <person name="Jarett J.K."/>
            <person name="Geller-Mcgrath D.E."/>
            <person name="Sieber C.M.K."/>
            <person name="Emerson J.B."/>
            <person name="Anantharaman K."/>
            <person name="Thomas B.C."/>
            <person name="Malmstrom R."/>
            <person name="Stieglmeier M."/>
            <person name="Klingl A."/>
            <person name="Woyke T."/>
            <person name="Ryan C.M."/>
            <person name="Banfield J.F."/>
        </authorList>
    </citation>
    <scope>NUCLEOTIDE SEQUENCE [LARGE SCALE GENOMIC DNA]</scope>
</reference>
<evidence type="ECO:0000313" key="1">
    <source>
        <dbReference type="EMBL" id="PIT88652.1"/>
    </source>
</evidence>
<comment type="caution">
    <text evidence="1">The sequence shown here is derived from an EMBL/GenBank/DDBJ whole genome shotgun (WGS) entry which is preliminary data.</text>
</comment>
<name>A0A2M6W772_9BACT</name>
<gene>
    <name evidence="1" type="ORF">COU29_02685</name>
</gene>
<protein>
    <submittedName>
        <fullName evidence="1">Uncharacterized protein</fullName>
    </submittedName>
</protein>
<accession>A0A2M6W772</accession>
<proteinExistence type="predicted"/>
<dbReference type="Proteomes" id="UP000231426">
    <property type="component" value="Unassembled WGS sequence"/>
</dbReference>
<organism evidence="1 2">
    <name type="scientific">Candidatus Magasanikbacteria bacterium CG10_big_fil_rev_8_21_14_0_10_36_32</name>
    <dbReference type="NCBI Taxonomy" id="1974646"/>
    <lineage>
        <taxon>Bacteria</taxon>
        <taxon>Candidatus Magasanikiibacteriota</taxon>
    </lineage>
</organism>
<sequence>MIILTKIILYEKAPLRKTQGGEDLKSEGKGLDNCGTRTQVVAAVAEAAPADPELVEAPAAPRNIAIGVARTGAEGDVLDVQVFAGLPEVEQLQDDALQ</sequence>
<dbReference type="EMBL" id="PFBV01000003">
    <property type="protein sequence ID" value="PIT88652.1"/>
    <property type="molecule type" value="Genomic_DNA"/>
</dbReference>
<evidence type="ECO:0000313" key="2">
    <source>
        <dbReference type="Proteomes" id="UP000231426"/>
    </source>
</evidence>
<dbReference type="AlphaFoldDB" id="A0A2M6W772"/>